<dbReference type="HOGENOM" id="CLU_2943150_0_0_1"/>
<accession>A0A0C2ZIJ1</accession>
<dbReference type="InParanoid" id="A0A0C2ZIJ1"/>
<evidence type="ECO:0000313" key="2">
    <source>
        <dbReference type="EMBL" id="KIM61448.1"/>
    </source>
</evidence>
<keyword evidence="3" id="KW-1185">Reference proteome</keyword>
<proteinExistence type="predicted"/>
<evidence type="ECO:0000313" key="3">
    <source>
        <dbReference type="Proteomes" id="UP000053989"/>
    </source>
</evidence>
<dbReference type="AlphaFoldDB" id="A0A0C2ZIJ1"/>
<gene>
    <name evidence="2" type="ORF">SCLCIDRAFT_870393</name>
</gene>
<evidence type="ECO:0000256" key="1">
    <source>
        <dbReference type="SAM" id="MobiDB-lite"/>
    </source>
</evidence>
<feature type="region of interest" description="Disordered" evidence="1">
    <location>
        <begin position="1"/>
        <end position="31"/>
    </location>
</feature>
<feature type="compositionally biased region" description="Polar residues" evidence="1">
    <location>
        <begin position="22"/>
        <end position="31"/>
    </location>
</feature>
<dbReference type="EMBL" id="KN822051">
    <property type="protein sequence ID" value="KIM61448.1"/>
    <property type="molecule type" value="Genomic_DNA"/>
</dbReference>
<reference evidence="2 3" key="1">
    <citation type="submission" date="2014-04" db="EMBL/GenBank/DDBJ databases">
        <authorList>
            <consortium name="DOE Joint Genome Institute"/>
            <person name="Kuo A."/>
            <person name="Kohler A."/>
            <person name="Nagy L.G."/>
            <person name="Floudas D."/>
            <person name="Copeland A."/>
            <person name="Barry K.W."/>
            <person name="Cichocki N."/>
            <person name="Veneault-Fourrey C."/>
            <person name="LaButti K."/>
            <person name="Lindquist E.A."/>
            <person name="Lipzen A."/>
            <person name="Lundell T."/>
            <person name="Morin E."/>
            <person name="Murat C."/>
            <person name="Sun H."/>
            <person name="Tunlid A."/>
            <person name="Henrissat B."/>
            <person name="Grigoriev I.V."/>
            <person name="Hibbett D.S."/>
            <person name="Martin F."/>
            <person name="Nordberg H.P."/>
            <person name="Cantor M.N."/>
            <person name="Hua S.X."/>
        </authorList>
    </citation>
    <scope>NUCLEOTIDE SEQUENCE [LARGE SCALE GENOMIC DNA]</scope>
    <source>
        <strain evidence="2 3">Foug A</strain>
    </source>
</reference>
<organism evidence="2 3">
    <name type="scientific">Scleroderma citrinum Foug A</name>
    <dbReference type="NCBI Taxonomy" id="1036808"/>
    <lineage>
        <taxon>Eukaryota</taxon>
        <taxon>Fungi</taxon>
        <taxon>Dikarya</taxon>
        <taxon>Basidiomycota</taxon>
        <taxon>Agaricomycotina</taxon>
        <taxon>Agaricomycetes</taxon>
        <taxon>Agaricomycetidae</taxon>
        <taxon>Boletales</taxon>
        <taxon>Sclerodermatineae</taxon>
        <taxon>Sclerodermataceae</taxon>
        <taxon>Scleroderma</taxon>
    </lineage>
</organism>
<dbReference type="Proteomes" id="UP000053989">
    <property type="component" value="Unassembled WGS sequence"/>
</dbReference>
<reference evidence="3" key="2">
    <citation type="submission" date="2015-01" db="EMBL/GenBank/DDBJ databases">
        <title>Evolutionary Origins and Diversification of the Mycorrhizal Mutualists.</title>
        <authorList>
            <consortium name="DOE Joint Genome Institute"/>
            <consortium name="Mycorrhizal Genomics Consortium"/>
            <person name="Kohler A."/>
            <person name="Kuo A."/>
            <person name="Nagy L.G."/>
            <person name="Floudas D."/>
            <person name="Copeland A."/>
            <person name="Barry K.W."/>
            <person name="Cichocki N."/>
            <person name="Veneault-Fourrey C."/>
            <person name="LaButti K."/>
            <person name="Lindquist E.A."/>
            <person name="Lipzen A."/>
            <person name="Lundell T."/>
            <person name="Morin E."/>
            <person name="Murat C."/>
            <person name="Riley R."/>
            <person name="Ohm R."/>
            <person name="Sun H."/>
            <person name="Tunlid A."/>
            <person name="Henrissat B."/>
            <person name="Grigoriev I.V."/>
            <person name="Hibbett D.S."/>
            <person name="Martin F."/>
        </authorList>
    </citation>
    <scope>NUCLEOTIDE SEQUENCE [LARGE SCALE GENOMIC DNA]</scope>
    <source>
        <strain evidence="3">Foug A</strain>
    </source>
</reference>
<name>A0A0C2ZIJ1_9AGAM</name>
<sequence>MVIFKAGDTRNTCKNTNDDQYRPSSTHDTSHQTMLIGIDHRRLDTTYWFTYRPTSSRQSS</sequence>
<protein>
    <submittedName>
        <fullName evidence="2">Uncharacterized protein</fullName>
    </submittedName>
</protein>